<organism evidence="3 4">
    <name type="scientific">Aestuariibaculum marinum</name>
    <dbReference type="NCBI Taxonomy" id="2683592"/>
    <lineage>
        <taxon>Bacteria</taxon>
        <taxon>Pseudomonadati</taxon>
        <taxon>Bacteroidota</taxon>
        <taxon>Flavobacteriia</taxon>
        <taxon>Flavobacteriales</taxon>
        <taxon>Flavobacteriaceae</taxon>
    </lineage>
</organism>
<evidence type="ECO:0000256" key="1">
    <source>
        <dbReference type="SAM" id="Phobius"/>
    </source>
</evidence>
<feature type="transmembrane region" description="Helical" evidence="1">
    <location>
        <begin position="68"/>
        <end position="92"/>
    </location>
</feature>
<keyword evidence="1" id="KW-1133">Transmembrane helix</keyword>
<keyword evidence="1" id="KW-0472">Membrane</keyword>
<dbReference type="Proteomes" id="UP000621516">
    <property type="component" value="Unassembled WGS sequence"/>
</dbReference>
<comment type="caution">
    <text evidence="3">The sequence shown here is derived from an EMBL/GenBank/DDBJ whole genome shotgun (WGS) entry which is preliminary data.</text>
</comment>
<proteinExistence type="predicted"/>
<dbReference type="AlphaFoldDB" id="A0A8J6PW17"/>
<feature type="domain" description="2TM" evidence="2">
    <location>
        <begin position="26"/>
        <end position="106"/>
    </location>
</feature>
<sequence length="118" mass="14104">MRNYDLESYKNEGSDERFYREDAYLRAKQKVKKILGFYWHLASYIIVNLFIIILIVSNGGELFSFGTFATPLFWGIGLLFHFLSVYGVNFIFGKKWEERKIAEYMEKENINLDNHEQR</sequence>
<keyword evidence="1" id="KW-0812">Transmembrane</keyword>
<accession>A0A8J6PW17</accession>
<dbReference type="RefSeq" id="WP_188224443.1">
    <property type="nucleotide sequence ID" value="NZ_JACVXD010000010.1"/>
</dbReference>
<feature type="transmembrane region" description="Helical" evidence="1">
    <location>
        <begin position="35"/>
        <end position="56"/>
    </location>
</feature>
<protein>
    <submittedName>
        <fullName evidence="3">2TM domain-containing protein</fullName>
    </submittedName>
</protein>
<reference evidence="3 4" key="1">
    <citation type="journal article" date="2018" name="J. Microbiol.">
        <title>Aestuariibaculum marinum sp. nov., a marine bacterium isolated from seawater in South Korea.</title>
        <authorList>
            <person name="Choi J."/>
            <person name="Lee D."/>
            <person name="Jang J.H."/>
            <person name="Cha S."/>
            <person name="Seo T."/>
        </authorList>
    </citation>
    <scope>NUCLEOTIDE SEQUENCE [LARGE SCALE GENOMIC DNA]</scope>
    <source>
        <strain evidence="3 4">IP7</strain>
    </source>
</reference>
<dbReference type="Pfam" id="PF13239">
    <property type="entry name" value="2TM"/>
    <property type="match status" value="1"/>
</dbReference>
<dbReference type="InterPro" id="IPR025698">
    <property type="entry name" value="2TM_dom"/>
</dbReference>
<evidence type="ECO:0000313" key="3">
    <source>
        <dbReference type="EMBL" id="MBD0825154.1"/>
    </source>
</evidence>
<evidence type="ECO:0000259" key="2">
    <source>
        <dbReference type="Pfam" id="PF13239"/>
    </source>
</evidence>
<gene>
    <name evidence="3" type="ORF">ICJ85_14120</name>
</gene>
<dbReference type="EMBL" id="JACVXD010000010">
    <property type="protein sequence ID" value="MBD0825154.1"/>
    <property type="molecule type" value="Genomic_DNA"/>
</dbReference>
<keyword evidence="4" id="KW-1185">Reference proteome</keyword>
<name>A0A8J6PW17_9FLAO</name>
<evidence type="ECO:0000313" key="4">
    <source>
        <dbReference type="Proteomes" id="UP000621516"/>
    </source>
</evidence>